<feature type="domain" description="Major facilitator superfamily (MFS) profile" evidence="9">
    <location>
        <begin position="25"/>
        <end position="408"/>
    </location>
</feature>
<gene>
    <name evidence="10" type="ORF">BA896_018355</name>
</gene>
<evidence type="ECO:0000256" key="4">
    <source>
        <dbReference type="ARBA" id="ARBA00022448"/>
    </source>
</evidence>
<protein>
    <submittedName>
        <fullName evidence="10">MFS transporter</fullName>
    </submittedName>
</protein>
<organism evidence="10 11">
    <name type="scientific">Janthinobacterium lividum</name>
    <dbReference type="NCBI Taxonomy" id="29581"/>
    <lineage>
        <taxon>Bacteria</taxon>
        <taxon>Pseudomonadati</taxon>
        <taxon>Pseudomonadota</taxon>
        <taxon>Betaproteobacteria</taxon>
        <taxon>Burkholderiales</taxon>
        <taxon>Oxalobacteraceae</taxon>
        <taxon>Janthinobacterium</taxon>
    </lineage>
</organism>
<keyword evidence="4" id="KW-0813">Transport</keyword>
<feature type="transmembrane region" description="Helical" evidence="8">
    <location>
        <begin position="157"/>
        <end position="180"/>
    </location>
</feature>
<evidence type="ECO:0000256" key="2">
    <source>
        <dbReference type="ARBA" id="ARBA00004141"/>
    </source>
</evidence>
<dbReference type="PANTHER" id="PTHR23504">
    <property type="entry name" value="MAJOR FACILITATOR SUPERFAMILY DOMAIN-CONTAINING PROTEIN 10"/>
    <property type="match status" value="1"/>
</dbReference>
<feature type="transmembrane region" description="Helical" evidence="8">
    <location>
        <begin position="65"/>
        <end position="85"/>
    </location>
</feature>
<dbReference type="InterPro" id="IPR005829">
    <property type="entry name" value="Sugar_transporter_CS"/>
</dbReference>
<feature type="transmembrane region" description="Helical" evidence="8">
    <location>
        <begin position="272"/>
        <end position="292"/>
    </location>
</feature>
<feature type="transmembrane region" description="Helical" evidence="8">
    <location>
        <begin position="239"/>
        <end position="260"/>
    </location>
</feature>
<feature type="transmembrane region" description="Helical" evidence="8">
    <location>
        <begin position="387"/>
        <end position="404"/>
    </location>
</feature>
<dbReference type="Gene3D" id="1.20.1250.20">
    <property type="entry name" value="MFS general substrate transporter like domains"/>
    <property type="match status" value="1"/>
</dbReference>
<feature type="transmembrane region" description="Helical" evidence="8">
    <location>
        <begin position="304"/>
        <end position="333"/>
    </location>
</feature>
<comment type="function">
    <text evidence="1">Resistance to tetracycline by an active tetracycline efflux. This is an energy-dependent process that decreases the accumulation of the antibiotic in whole cells. This protein functions as a metal-tetracycline/H(+) antiporter.</text>
</comment>
<dbReference type="GO" id="GO:0022857">
    <property type="term" value="F:transmembrane transporter activity"/>
    <property type="evidence" value="ECO:0007669"/>
    <property type="project" value="InterPro"/>
</dbReference>
<dbReference type="Pfam" id="PF07690">
    <property type="entry name" value="MFS_1"/>
    <property type="match status" value="1"/>
</dbReference>
<keyword evidence="7 8" id="KW-0472">Membrane</keyword>
<evidence type="ECO:0000256" key="3">
    <source>
        <dbReference type="ARBA" id="ARBA00007520"/>
    </source>
</evidence>
<feature type="transmembrane region" description="Helical" evidence="8">
    <location>
        <begin position="123"/>
        <end position="145"/>
    </location>
</feature>
<evidence type="ECO:0000256" key="5">
    <source>
        <dbReference type="ARBA" id="ARBA00022692"/>
    </source>
</evidence>
<evidence type="ECO:0000259" key="9">
    <source>
        <dbReference type="PROSITE" id="PS50850"/>
    </source>
</evidence>
<comment type="similarity">
    <text evidence="3">Belongs to the major facilitator superfamily. TCR/Tet family.</text>
</comment>
<dbReference type="AlphaFoldDB" id="A0A1E8PLG2"/>
<dbReference type="EMBL" id="MAQB02000009">
    <property type="protein sequence ID" value="OFJ47015.1"/>
    <property type="molecule type" value="Genomic_DNA"/>
</dbReference>
<dbReference type="GO" id="GO:0016020">
    <property type="term" value="C:membrane"/>
    <property type="evidence" value="ECO:0007669"/>
    <property type="project" value="UniProtKB-SubCell"/>
</dbReference>
<comment type="subcellular location">
    <subcellularLocation>
        <location evidence="2">Membrane</location>
        <topology evidence="2">Multi-pass membrane protein</topology>
    </subcellularLocation>
</comment>
<evidence type="ECO:0000313" key="10">
    <source>
        <dbReference type="EMBL" id="OFJ47015.1"/>
    </source>
</evidence>
<evidence type="ECO:0000256" key="8">
    <source>
        <dbReference type="SAM" id="Phobius"/>
    </source>
</evidence>
<evidence type="ECO:0000256" key="7">
    <source>
        <dbReference type="ARBA" id="ARBA00023136"/>
    </source>
</evidence>
<dbReference type="InterPro" id="IPR011701">
    <property type="entry name" value="MFS"/>
</dbReference>
<keyword evidence="6 8" id="KW-1133">Transmembrane helix</keyword>
<proteinExistence type="inferred from homology"/>
<feature type="transmembrane region" description="Helical" evidence="8">
    <location>
        <begin position="353"/>
        <end position="375"/>
    </location>
</feature>
<dbReference type="Proteomes" id="UP000092634">
    <property type="component" value="Unassembled WGS sequence"/>
</dbReference>
<comment type="caution">
    <text evidence="10">The sequence shown here is derived from an EMBL/GenBank/DDBJ whole genome shotgun (WGS) entry which is preliminary data.</text>
</comment>
<evidence type="ECO:0000256" key="6">
    <source>
        <dbReference type="ARBA" id="ARBA00022989"/>
    </source>
</evidence>
<feature type="transmembrane region" description="Helical" evidence="8">
    <location>
        <begin position="20"/>
        <end position="42"/>
    </location>
</feature>
<evidence type="ECO:0000256" key="1">
    <source>
        <dbReference type="ARBA" id="ARBA00003279"/>
    </source>
</evidence>
<dbReference type="SUPFAM" id="SSF103473">
    <property type="entry name" value="MFS general substrate transporter"/>
    <property type="match status" value="1"/>
</dbReference>
<keyword evidence="5 8" id="KW-0812">Transmembrane</keyword>
<dbReference type="InterPro" id="IPR036259">
    <property type="entry name" value="MFS_trans_sf"/>
</dbReference>
<name>A0A1E8PLG2_9BURK</name>
<dbReference type="InterPro" id="IPR020846">
    <property type="entry name" value="MFS_dom"/>
</dbReference>
<dbReference type="PROSITE" id="PS50850">
    <property type="entry name" value="MFS"/>
    <property type="match status" value="1"/>
</dbReference>
<dbReference type="PROSITE" id="PS00216">
    <property type="entry name" value="SUGAR_TRANSPORT_1"/>
    <property type="match status" value="1"/>
</dbReference>
<feature type="transmembrane region" description="Helical" evidence="8">
    <location>
        <begin position="97"/>
        <end position="117"/>
    </location>
</feature>
<dbReference type="PRINTS" id="PR01035">
    <property type="entry name" value="TCRTETA"/>
</dbReference>
<dbReference type="PANTHER" id="PTHR23504:SF15">
    <property type="entry name" value="MAJOR FACILITATOR SUPERFAMILY (MFS) PROFILE DOMAIN-CONTAINING PROTEIN"/>
    <property type="match status" value="1"/>
</dbReference>
<dbReference type="InterPro" id="IPR001958">
    <property type="entry name" value="Tet-R_TetA/multi-R_MdtG-like"/>
</dbReference>
<evidence type="ECO:0000313" key="11">
    <source>
        <dbReference type="Proteomes" id="UP000092634"/>
    </source>
</evidence>
<sequence length="420" mass="44903">MAWPRRLARDNPPRPHENIILICAACMLALLSTIGASLPYPILPPLFAAEAPNAFNHFLGLPSKLLFGLALTINPLGLLIGSAVLGPLSDRYGRRPLLMRTAVGAAIGHAITAWALVIQSYPLFLVARFITGLLEGNGAVARAMLADQLTGPLRLRAMSWLNGAFYLGWLVGPILAGATLHWGVTVPFWIAATALMLVAVLVAAGLPRETPSLLTTSWWQVARDRHVLNLLRHAELRTLFIVQLALTCGVASFYEFYPLWLVEMASYHAQEIAWVNVGLCGTMTITSLLAGGPSRHAPLLRASWYASGVALAIGVLALGDIWVGLAAIVLFGIPNALYNTVIQGWCAERFSVHGQGAVMGLLSTTFCIANIVVALSGSVLTLIDTRLILAAGAMSAAWAAWRMAAWRRQLDGAADAKAVA</sequence>
<feature type="transmembrane region" description="Helical" evidence="8">
    <location>
        <begin position="186"/>
        <end position="206"/>
    </location>
</feature>
<reference evidence="10 11" key="1">
    <citation type="submission" date="2016-10" db="EMBL/GenBank/DDBJ databases">
        <title>Updated version of Genome Assembly of Janthinobacterium lividum ERGS5:01.</title>
        <authorList>
            <person name="Kumar R."/>
            <person name="Acharya V."/>
            <person name="Singh D."/>
        </authorList>
    </citation>
    <scope>NUCLEOTIDE SEQUENCE [LARGE SCALE GENOMIC DNA]</scope>
    <source>
        <strain evidence="10 11">ERGS5:01</strain>
    </source>
</reference>
<accession>A0A1E8PLG2</accession>